<sequence>MKLRPLPSLVILFLIVGMALPGAAGSHATMLCAAQWPEYFPSVFAVAEQDDATPTPALLADNGESVLDETGDQDIRWRPESFVSFAYGDEGGAVQAHVGASYEFDPVNRVEVVPQLGFGVAQNTDQDRPWITSFDLQMRWTPWEYDGWEAFLEWGAGLQYVGPESMPRSGTHANGRLRAGVGIRYDLEERMDLLAGAGWLHMSNGNALQPNVGHDGPMFYLGLSWRF</sequence>
<proteinExistence type="predicted"/>
<dbReference type="RefSeq" id="WP_184677893.1">
    <property type="nucleotide sequence ID" value="NZ_JACHGY010000001.1"/>
</dbReference>
<dbReference type="Gene3D" id="2.40.160.20">
    <property type="match status" value="1"/>
</dbReference>
<evidence type="ECO:0000313" key="2">
    <source>
        <dbReference type="Proteomes" id="UP000541810"/>
    </source>
</evidence>
<dbReference type="InterPro" id="IPR011250">
    <property type="entry name" value="OMP/PagP_B-barrel"/>
</dbReference>
<organism evidence="1 2">
    <name type="scientific">Algisphaera agarilytica</name>
    <dbReference type="NCBI Taxonomy" id="1385975"/>
    <lineage>
        <taxon>Bacteria</taxon>
        <taxon>Pseudomonadati</taxon>
        <taxon>Planctomycetota</taxon>
        <taxon>Phycisphaerae</taxon>
        <taxon>Phycisphaerales</taxon>
        <taxon>Phycisphaeraceae</taxon>
        <taxon>Algisphaera</taxon>
    </lineage>
</organism>
<dbReference type="AlphaFoldDB" id="A0A7X0H6W1"/>
<dbReference type="Proteomes" id="UP000541810">
    <property type="component" value="Unassembled WGS sequence"/>
</dbReference>
<gene>
    <name evidence="1" type="ORF">HNQ40_002179</name>
</gene>
<evidence type="ECO:0008006" key="3">
    <source>
        <dbReference type="Google" id="ProtNLM"/>
    </source>
</evidence>
<comment type="caution">
    <text evidence="1">The sequence shown here is derived from an EMBL/GenBank/DDBJ whole genome shotgun (WGS) entry which is preliminary data.</text>
</comment>
<reference evidence="1 2" key="1">
    <citation type="submission" date="2020-08" db="EMBL/GenBank/DDBJ databases">
        <title>Genomic Encyclopedia of Type Strains, Phase IV (KMG-IV): sequencing the most valuable type-strain genomes for metagenomic binning, comparative biology and taxonomic classification.</title>
        <authorList>
            <person name="Goeker M."/>
        </authorList>
    </citation>
    <scope>NUCLEOTIDE SEQUENCE [LARGE SCALE GENOMIC DNA]</scope>
    <source>
        <strain evidence="1 2">DSM 103725</strain>
    </source>
</reference>
<dbReference type="SUPFAM" id="SSF56925">
    <property type="entry name" value="OMPA-like"/>
    <property type="match status" value="1"/>
</dbReference>
<keyword evidence="2" id="KW-1185">Reference proteome</keyword>
<evidence type="ECO:0000313" key="1">
    <source>
        <dbReference type="EMBL" id="MBB6430373.1"/>
    </source>
</evidence>
<name>A0A7X0H6W1_9BACT</name>
<dbReference type="InterPro" id="IPR018550">
    <property type="entry name" value="Lipid-A_deacylase-rel"/>
</dbReference>
<protein>
    <recommendedName>
        <fullName evidence="3">Lipid A 3-O-deacylase (PagL)</fullName>
    </recommendedName>
</protein>
<dbReference type="EMBL" id="JACHGY010000001">
    <property type="protein sequence ID" value="MBB6430373.1"/>
    <property type="molecule type" value="Genomic_DNA"/>
</dbReference>
<dbReference type="Pfam" id="PF09411">
    <property type="entry name" value="PagL"/>
    <property type="match status" value="1"/>
</dbReference>
<accession>A0A7X0H6W1</accession>